<dbReference type="InterPro" id="IPR022002">
    <property type="entry name" value="ChsH2_Znr"/>
</dbReference>
<dbReference type="EMBL" id="CAFBNC010000002">
    <property type="protein sequence ID" value="CAB4921339.1"/>
    <property type="molecule type" value="Genomic_DNA"/>
</dbReference>
<dbReference type="InterPro" id="IPR002878">
    <property type="entry name" value="ChsH2_C"/>
</dbReference>
<dbReference type="SUPFAM" id="SSF50249">
    <property type="entry name" value="Nucleic acid-binding proteins"/>
    <property type="match status" value="1"/>
</dbReference>
<dbReference type="Gene3D" id="6.10.30.10">
    <property type="match status" value="1"/>
</dbReference>
<organism evidence="4">
    <name type="scientific">freshwater metagenome</name>
    <dbReference type="NCBI Taxonomy" id="449393"/>
    <lineage>
        <taxon>unclassified sequences</taxon>
        <taxon>metagenomes</taxon>
        <taxon>ecological metagenomes</taxon>
    </lineage>
</organism>
<reference evidence="4" key="1">
    <citation type="submission" date="2020-05" db="EMBL/GenBank/DDBJ databases">
        <authorList>
            <person name="Chiriac C."/>
            <person name="Salcher M."/>
            <person name="Ghai R."/>
            <person name="Kavagutti S V."/>
        </authorList>
    </citation>
    <scope>NUCLEOTIDE SEQUENCE</scope>
</reference>
<dbReference type="PANTHER" id="PTHR34075">
    <property type="entry name" value="BLR3430 PROTEIN"/>
    <property type="match status" value="1"/>
</dbReference>
<sequence length="138" mass="14976">MTRLHAQPGPITAPATSIFSEPYWEGCARGELRFQRCMSCSHPVHTPAAVCSACGADTLVWESSSGTGVIHSYTIVWRPVTQDFQVPYAPAIIELSEGWFLLTCVIDCETEALFVGAAVEISFHATADGVTLPYARLK</sequence>
<evidence type="ECO:0000313" key="4">
    <source>
        <dbReference type="EMBL" id="CAB4921339.1"/>
    </source>
</evidence>
<protein>
    <submittedName>
        <fullName evidence="4">Unannotated protein</fullName>
    </submittedName>
</protein>
<evidence type="ECO:0000259" key="2">
    <source>
        <dbReference type="Pfam" id="PF12172"/>
    </source>
</evidence>
<dbReference type="Pfam" id="PF01796">
    <property type="entry name" value="OB_ChsH2_C"/>
    <property type="match status" value="1"/>
</dbReference>
<dbReference type="AlphaFoldDB" id="A0A6J7HX15"/>
<dbReference type="EMBL" id="CAEMXZ010000004">
    <property type="protein sequence ID" value="CAB4322435.1"/>
    <property type="molecule type" value="Genomic_DNA"/>
</dbReference>
<feature type="domain" description="ChsH2 rubredoxin-like zinc ribbon" evidence="2">
    <location>
        <begin position="24"/>
        <end position="59"/>
    </location>
</feature>
<evidence type="ECO:0000313" key="3">
    <source>
        <dbReference type="EMBL" id="CAB4322435.1"/>
    </source>
</evidence>
<dbReference type="Pfam" id="PF12172">
    <property type="entry name" value="zf-ChsH2"/>
    <property type="match status" value="1"/>
</dbReference>
<accession>A0A6J7HX15</accession>
<gene>
    <name evidence="3" type="ORF">UFOPK1392_00169</name>
    <name evidence="4" type="ORF">UFOPK3733_00090</name>
</gene>
<dbReference type="InterPro" id="IPR012340">
    <property type="entry name" value="NA-bd_OB-fold"/>
</dbReference>
<dbReference type="InterPro" id="IPR052513">
    <property type="entry name" value="Thioester_dehydratase-like"/>
</dbReference>
<name>A0A6J7HX15_9ZZZZ</name>
<dbReference type="PANTHER" id="PTHR34075:SF5">
    <property type="entry name" value="BLR3430 PROTEIN"/>
    <property type="match status" value="1"/>
</dbReference>
<evidence type="ECO:0000259" key="1">
    <source>
        <dbReference type="Pfam" id="PF01796"/>
    </source>
</evidence>
<feature type="domain" description="ChsH2 C-terminal OB-fold" evidence="1">
    <location>
        <begin position="61"/>
        <end position="124"/>
    </location>
</feature>
<proteinExistence type="predicted"/>